<dbReference type="AlphaFoldDB" id="A0A560KJT9"/>
<comment type="caution">
    <text evidence="1">The sequence shown here is derived from an EMBL/GenBank/DDBJ whole genome shotgun (WGS) entry which is preliminary data.</text>
</comment>
<name>A0A560KJT9_9BRAD</name>
<evidence type="ECO:0000313" key="1">
    <source>
        <dbReference type="EMBL" id="TWB80930.1"/>
    </source>
</evidence>
<dbReference type="EMBL" id="VITW01000002">
    <property type="protein sequence ID" value="TWB80930.1"/>
    <property type="molecule type" value="Genomic_DNA"/>
</dbReference>
<accession>A0A560KJT9</accession>
<proteinExistence type="predicted"/>
<gene>
    <name evidence="1" type="ORF">FBZ95_102147</name>
</gene>
<evidence type="ECO:0000313" key="2">
    <source>
        <dbReference type="Proteomes" id="UP000315914"/>
    </source>
</evidence>
<sequence length="61" mass="6951">MKKRGRFKNTKTLEERLAAEVKALRALVCYLLQSNSKGRTAVSFSINGQTQHRLLSVCSRR</sequence>
<organism evidence="1 2">
    <name type="scientific">Bradyrhizobium sacchari</name>
    <dbReference type="NCBI Taxonomy" id="1399419"/>
    <lineage>
        <taxon>Bacteria</taxon>
        <taxon>Pseudomonadati</taxon>
        <taxon>Pseudomonadota</taxon>
        <taxon>Alphaproteobacteria</taxon>
        <taxon>Hyphomicrobiales</taxon>
        <taxon>Nitrobacteraceae</taxon>
        <taxon>Bradyrhizobium</taxon>
    </lineage>
</organism>
<keyword evidence="2" id="KW-1185">Reference proteome</keyword>
<dbReference type="Proteomes" id="UP000315914">
    <property type="component" value="Unassembled WGS sequence"/>
</dbReference>
<reference evidence="1 2" key="1">
    <citation type="submission" date="2019-06" db="EMBL/GenBank/DDBJ databases">
        <title>Genomic Encyclopedia of Type Strains, Phase IV (KMG-V): Genome sequencing to study the core and pangenomes of soil and plant-associated prokaryotes.</title>
        <authorList>
            <person name="Whitman W."/>
        </authorList>
    </citation>
    <scope>NUCLEOTIDE SEQUENCE [LARGE SCALE GENOMIC DNA]</scope>
    <source>
        <strain evidence="1 2">BR 10556</strain>
    </source>
</reference>
<protein>
    <submittedName>
        <fullName evidence="1">Uncharacterized protein</fullName>
    </submittedName>
</protein>